<evidence type="ECO:0000256" key="1">
    <source>
        <dbReference type="SAM" id="Phobius"/>
    </source>
</evidence>
<dbReference type="Proteomes" id="UP000094444">
    <property type="component" value="Unassembled WGS sequence"/>
</dbReference>
<protein>
    <submittedName>
        <fullName evidence="2">Uncharacterized protein</fullName>
    </submittedName>
</protein>
<keyword evidence="1" id="KW-1133">Transmembrane helix</keyword>
<feature type="transmembrane region" description="Helical" evidence="1">
    <location>
        <begin position="68"/>
        <end position="88"/>
    </location>
</feature>
<accession>A0A2P5I4B1</accession>
<comment type="caution">
    <text evidence="2">The sequence shown here is derived from an EMBL/GenBank/DDBJ whole genome shotgun (WGS) entry which is preliminary data.</text>
</comment>
<gene>
    <name evidence="2" type="ORF">DHEL01_v204287</name>
</gene>
<dbReference type="InParanoid" id="A0A2P5I4B1"/>
<dbReference type="EMBL" id="MAVT02000280">
    <property type="protein sequence ID" value="POS77326.1"/>
    <property type="molecule type" value="Genomic_DNA"/>
</dbReference>
<keyword evidence="3" id="KW-1185">Reference proteome</keyword>
<organism evidence="2 3">
    <name type="scientific">Diaporthe helianthi</name>
    <dbReference type="NCBI Taxonomy" id="158607"/>
    <lineage>
        <taxon>Eukaryota</taxon>
        <taxon>Fungi</taxon>
        <taxon>Dikarya</taxon>
        <taxon>Ascomycota</taxon>
        <taxon>Pezizomycotina</taxon>
        <taxon>Sordariomycetes</taxon>
        <taxon>Sordariomycetidae</taxon>
        <taxon>Diaporthales</taxon>
        <taxon>Diaporthaceae</taxon>
        <taxon>Diaporthe</taxon>
    </lineage>
</organism>
<keyword evidence="1" id="KW-0812">Transmembrane</keyword>
<proteinExistence type="predicted"/>
<evidence type="ECO:0000313" key="3">
    <source>
        <dbReference type="Proteomes" id="UP000094444"/>
    </source>
</evidence>
<sequence>MYEMQLLECNFLNRHLVAVFILCAFQIANGLAMPTSTNTSSTTTSPKWPSILEWARLVVSLWLNETTAIIAAGVIIGLAAASFAVFGFDWGDYDQAPSDRLIIEEDPNFQGSAEHGNV</sequence>
<dbReference type="OrthoDB" id="5241612at2759"/>
<dbReference type="AlphaFoldDB" id="A0A2P5I4B1"/>
<reference evidence="2" key="1">
    <citation type="submission" date="2017-09" db="EMBL/GenBank/DDBJ databases">
        <title>Polyketide synthases of a Diaporthe helianthi virulent isolate.</title>
        <authorList>
            <person name="Baroncelli R."/>
        </authorList>
    </citation>
    <scope>NUCLEOTIDE SEQUENCE [LARGE SCALE GENOMIC DNA]</scope>
    <source>
        <strain evidence="2">7/96</strain>
    </source>
</reference>
<name>A0A2P5I4B1_DIAHE</name>
<evidence type="ECO:0000313" key="2">
    <source>
        <dbReference type="EMBL" id="POS77326.1"/>
    </source>
</evidence>
<keyword evidence="1" id="KW-0472">Membrane</keyword>